<dbReference type="Pfam" id="PF00995">
    <property type="entry name" value="Sec1"/>
    <property type="match status" value="1"/>
</dbReference>
<dbReference type="PANTHER" id="PTHR11679">
    <property type="entry name" value="VESICLE PROTEIN SORTING-ASSOCIATED"/>
    <property type="match status" value="1"/>
</dbReference>
<keyword evidence="3" id="KW-1185">Reference proteome</keyword>
<sequence length="583" mass="65614">MATFMSKVDAFRQISARQLTNILDSIPSPKDLVIDANLIKPLERIVGIAVLRAHGIDKIYKFDASAFLSKSSQVVFMIPSDLISAKHVIDQINAQIQLESRSAFNLILVPRKLDSIMKLIEEEGVYEYVQVYSLSYGLIRLDKFLLSLELPKIFQTVFVQNNLSLLPVIARSLWSTQLVFGTPTITIHLGRIAKKVDQIVHEFLENLGRPDGKSQDISYCIILDRDIDYASPLLTSGTYTSLLDEVFGIKSGTITVPDTKISFSLCSQEETFSQIKYRHFCDVSSHLSSKAKRLQEEYAKSQNMGLQEMKAYISQNLGNVRSMKQSLGHHVTACEAVSQKIGARFVKQHEIEQNIIAGRDKRETTQYIENQIALAEEDKLIVLRLICLLSLAQEGLNAEEAKSLKMQFLQAYGYQYLTVFHNLEQIGLFTEQPSLMNVMAAESGIANRLTHVVARKNAFQTLCQRLGLIPSFMENLDLKNPTDMSYVFSGGYIPIACQLVNLIWKKELSLDDLTKIFPHCTVKGKENQNLVTPMRNKIMVYFIGGVTYAEIAAFQFLETLLNVQILVIGTSVINGNTLMDQCI</sequence>
<dbReference type="Proteomes" id="UP001152759">
    <property type="component" value="Chromosome 2"/>
</dbReference>
<dbReference type="SUPFAM" id="SSF56815">
    <property type="entry name" value="Sec1/munc18-like (SM) proteins"/>
    <property type="match status" value="1"/>
</dbReference>
<dbReference type="InterPro" id="IPR043155">
    <property type="entry name" value="VPS33_dom3b"/>
</dbReference>
<dbReference type="InterPro" id="IPR027482">
    <property type="entry name" value="Sec1-like_dom2"/>
</dbReference>
<dbReference type="Gene3D" id="1.25.40.850">
    <property type="match status" value="1"/>
</dbReference>
<dbReference type="Gene3D" id="3.90.830.10">
    <property type="entry name" value="Syntaxin Binding Protein 1, Chain A, domain 2"/>
    <property type="match status" value="1"/>
</dbReference>
<organism evidence="2 3">
    <name type="scientific">Bemisia tabaci</name>
    <name type="common">Sweetpotato whitefly</name>
    <name type="synonym">Aleurodes tabaci</name>
    <dbReference type="NCBI Taxonomy" id="7038"/>
    <lineage>
        <taxon>Eukaryota</taxon>
        <taxon>Metazoa</taxon>
        <taxon>Ecdysozoa</taxon>
        <taxon>Arthropoda</taxon>
        <taxon>Hexapoda</taxon>
        <taxon>Insecta</taxon>
        <taxon>Pterygota</taxon>
        <taxon>Neoptera</taxon>
        <taxon>Paraneoptera</taxon>
        <taxon>Hemiptera</taxon>
        <taxon>Sternorrhyncha</taxon>
        <taxon>Aleyrodoidea</taxon>
        <taxon>Aleyrodidae</taxon>
        <taxon>Aleyrodinae</taxon>
        <taxon>Bemisia</taxon>
    </lineage>
</organism>
<protein>
    <recommendedName>
        <fullName evidence="4">Vacuolar protein sorting-associated protein 33B</fullName>
    </recommendedName>
</protein>
<dbReference type="AlphaFoldDB" id="A0A9P0A7Y9"/>
<dbReference type="InterPro" id="IPR043154">
    <property type="entry name" value="Sec-1-like_dom1"/>
</dbReference>
<accession>A0A9P0A7Y9</accession>
<gene>
    <name evidence="2" type="ORF">BEMITA_LOCUS4508</name>
</gene>
<dbReference type="InterPro" id="IPR036045">
    <property type="entry name" value="Sec1-like_sf"/>
</dbReference>
<dbReference type="InterPro" id="IPR001619">
    <property type="entry name" value="Sec1-like"/>
</dbReference>
<name>A0A9P0A7Y9_BEMTA</name>
<dbReference type="EMBL" id="OU963863">
    <property type="protein sequence ID" value="CAH0385266.1"/>
    <property type="molecule type" value="Genomic_DNA"/>
</dbReference>
<dbReference type="Gene3D" id="3.40.50.2060">
    <property type="match status" value="1"/>
</dbReference>
<dbReference type="InterPro" id="IPR043127">
    <property type="entry name" value="Sec-1-like_dom3a"/>
</dbReference>
<dbReference type="KEGG" id="btab:109035905"/>
<evidence type="ECO:0000313" key="3">
    <source>
        <dbReference type="Proteomes" id="UP001152759"/>
    </source>
</evidence>
<comment type="similarity">
    <text evidence="1">Belongs to the STXBP/unc-18/SEC1 family.</text>
</comment>
<evidence type="ECO:0000313" key="2">
    <source>
        <dbReference type="EMBL" id="CAH0385266.1"/>
    </source>
</evidence>
<reference evidence="2" key="1">
    <citation type="submission" date="2021-12" db="EMBL/GenBank/DDBJ databases">
        <authorList>
            <person name="King R."/>
        </authorList>
    </citation>
    <scope>NUCLEOTIDE SEQUENCE</scope>
</reference>
<dbReference type="Gene3D" id="3.40.50.1910">
    <property type="match status" value="2"/>
</dbReference>
<evidence type="ECO:0000256" key="1">
    <source>
        <dbReference type="ARBA" id="ARBA00009884"/>
    </source>
</evidence>
<evidence type="ECO:0008006" key="4">
    <source>
        <dbReference type="Google" id="ProtNLM"/>
    </source>
</evidence>
<dbReference type="GO" id="GO:0016192">
    <property type="term" value="P:vesicle-mediated transport"/>
    <property type="evidence" value="ECO:0007669"/>
    <property type="project" value="InterPro"/>
</dbReference>
<proteinExistence type="inferred from homology"/>